<accession>A0A0A9HCU9</accession>
<reference evidence="1" key="1">
    <citation type="submission" date="2014-09" db="EMBL/GenBank/DDBJ databases">
        <authorList>
            <person name="Magalhaes I.L.F."/>
            <person name="Oliveira U."/>
            <person name="Santos F.R."/>
            <person name="Vidigal T.H.D.A."/>
            <person name="Brescovit A.D."/>
            <person name="Santos A.J."/>
        </authorList>
    </citation>
    <scope>NUCLEOTIDE SEQUENCE</scope>
    <source>
        <tissue evidence="1">Shoot tissue taken approximately 20 cm above the soil surface</tissue>
    </source>
</reference>
<reference evidence="1" key="2">
    <citation type="journal article" date="2015" name="Data Brief">
        <title>Shoot transcriptome of the giant reed, Arundo donax.</title>
        <authorList>
            <person name="Barrero R.A."/>
            <person name="Guerrero F.D."/>
            <person name="Moolhuijzen P."/>
            <person name="Goolsby J.A."/>
            <person name="Tidwell J."/>
            <person name="Bellgard S.E."/>
            <person name="Bellgard M.I."/>
        </authorList>
    </citation>
    <scope>NUCLEOTIDE SEQUENCE</scope>
    <source>
        <tissue evidence="1">Shoot tissue taken approximately 20 cm above the soil surface</tissue>
    </source>
</reference>
<proteinExistence type="predicted"/>
<name>A0A0A9HCU9_ARUDO</name>
<protein>
    <submittedName>
        <fullName evidence="1">Uncharacterized protein</fullName>
    </submittedName>
</protein>
<sequence length="57" mass="6141">MLLLHSGTELTVSYGNHIGPSATELNEPSESGMHGIFPSVLKISSSRLLVKGTFRNE</sequence>
<dbReference type="AlphaFoldDB" id="A0A0A9HCU9"/>
<evidence type="ECO:0000313" key="1">
    <source>
        <dbReference type="EMBL" id="JAE35015.1"/>
    </source>
</evidence>
<organism evidence="1">
    <name type="scientific">Arundo donax</name>
    <name type="common">Giant reed</name>
    <name type="synonym">Donax arundinaceus</name>
    <dbReference type="NCBI Taxonomy" id="35708"/>
    <lineage>
        <taxon>Eukaryota</taxon>
        <taxon>Viridiplantae</taxon>
        <taxon>Streptophyta</taxon>
        <taxon>Embryophyta</taxon>
        <taxon>Tracheophyta</taxon>
        <taxon>Spermatophyta</taxon>
        <taxon>Magnoliopsida</taxon>
        <taxon>Liliopsida</taxon>
        <taxon>Poales</taxon>
        <taxon>Poaceae</taxon>
        <taxon>PACMAD clade</taxon>
        <taxon>Arundinoideae</taxon>
        <taxon>Arundineae</taxon>
        <taxon>Arundo</taxon>
    </lineage>
</organism>
<dbReference type="EMBL" id="GBRH01162881">
    <property type="protein sequence ID" value="JAE35015.1"/>
    <property type="molecule type" value="Transcribed_RNA"/>
</dbReference>